<gene>
    <name evidence="15" type="ORF">O3M35_003026</name>
</gene>
<comment type="subunit">
    <text evidence="4">Homodimer.</text>
</comment>
<dbReference type="AlphaFoldDB" id="A0AAW1CJY2"/>
<evidence type="ECO:0000256" key="6">
    <source>
        <dbReference type="ARBA" id="ARBA00014308"/>
    </source>
</evidence>
<organism evidence="15 16">
    <name type="scientific">Rhynocoris fuscipes</name>
    <dbReference type="NCBI Taxonomy" id="488301"/>
    <lineage>
        <taxon>Eukaryota</taxon>
        <taxon>Metazoa</taxon>
        <taxon>Ecdysozoa</taxon>
        <taxon>Arthropoda</taxon>
        <taxon>Hexapoda</taxon>
        <taxon>Insecta</taxon>
        <taxon>Pterygota</taxon>
        <taxon>Neoptera</taxon>
        <taxon>Paraneoptera</taxon>
        <taxon>Hemiptera</taxon>
        <taxon>Heteroptera</taxon>
        <taxon>Panheteroptera</taxon>
        <taxon>Cimicomorpha</taxon>
        <taxon>Reduviidae</taxon>
        <taxon>Harpactorinae</taxon>
        <taxon>Harpactorini</taxon>
        <taxon>Rhynocoris</taxon>
    </lineage>
</organism>
<keyword evidence="9" id="KW-0456">Lyase</keyword>
<evidence type="ECO:0000259" key="14">
    <source>
        <dbReference type="PROSITE" id="PS00907"/>
    </source>
</evidence>
<dbReference type="CDD" id="cd00717">
    <property type="entry name" value="URO-D"/>
    <property type="match status" value="1"/>
</dbReference>
<dbReference type="GO" id="GO:0006783">
    <property type="term" value="P:heme biosynthetic process"/>
    <property type="evidence" value="ECO:0007669"/>
    <property type="project" value="TreeGrafter"/>
</dbReference>
<evidence type="ECO:0000256" key="11">
    <source>
        <dbReference type="ARBA" id="ARBA00045708"/>
    </source>
</evidence>
<dbReference type="Proteomes" id="UP001461498">
    <property type="component" value="Unassembled WGS sequence"/>
</dbReference>
<evidence type="ECO:0000313" key="16">
    <source>
        <dbReference type="Proteomes" id="UP001461498"/>
    </source>
</evidence>
<dbReference type="PANTHER" id="PTHR21091:SF169">
    <property type="entry name" value="UROPORPHYRINOGEN DECARBOXYLASE"/>
    <property type="match status" value="1"/>
</dbReference>
<comment type="subcellular location">
    <subcellularLocation>
        <location evidence="1">Cytoplasm</location>
        <location evidence="1">Cytosol</location>
    </subcellularLocation>
</comment>
<comment type="function">
    <text evidence="11">Catalyzes the sequential decarboxylation of the four acetate side chains of uroporphyrinogen to form coproporphyrinogen and participates in the fifth step in the heme biosynthetic pathway. Isomer I or isomer III of uroporphyrinogen may serve as substrate, but only coproporphyrinogen III can ultimately be converted to heme. In vitro also decarboxylates pentacarboxylate porphyrinogen I.</text>
</comment>
<evidence type="ECO:0000256" key="3">
    <source>
        <dbReference type="ARBA" id="ARBA00009935"/>
    </source>
</evidence>
<evidence type="ECO:0000256" key="10">
    <source>
        <dbReference type="ARBA" id="ARBA00023244"/>
    </source>
</evidence>
<dbReference type="NCBIfam" id="TIGR01464">
    <property type="entry name" value="hemE"/>
    <property type="match status" value="1"/>
</dbReference>
<evidence type="ECO:0000313" key="15">
    <source>
        <dbReference type="EMBL" id="KAK9498380.1"/>
    </source>
</evidence>
<dbReference type="InterPro" id="IPR000257">
    <property type="entry name" value="Uroporphyrinogen_deCOase"/>
</dbReference>
<evidence type="ECO:0000256" key="12">
    <source>
        <dbReference type="ARBA" id="ARBA00047341"/>
    </source>
</evidence>
<proteinExistence type="inferred from homology"/>
<dbReference type="FunFam" id="3.20.20.210:FF:000008">
    <property type="entry name" value="Uroporphyrinogen decarboxylase"/>
    <property type="match status" value="1"/>
</dbReference>
<evidence type="ECO:0000256" key="2">
    <source>
        <dbReference type="ARBA" id="ARBA00004804"/>
    </source>
</evidence>
<keyword evidence="8" id="KW-0210">Decarboxylase</keyword>
<evidence type="ECO:0000256" key="9">
    <source>
        <dbReference type="ARBA" id="ARBA00023239"/>
    </source>
</evidence>
<keyword evidence="7" id="KW-0963">Cytoplasm</keyword>
<dbReference type="InterPro" id="IPR006361">
    <property type="entry name" value="Uroporphyrinogen_deCO2ase_HemE"/>
</dbReference>
<evidence type="ECO:0000256" key="1">
    <source>
        <dbReference type="ARBA" id="ARBA00004514"/>
    </source>
</evidence>
<accession>A0AAW1CJY2</accession>
<evidence type="ECO:0000256" key="4">
    <source>
        <dbReference type="ARBA" id="ARBA00011738"/>
    </source>
</evidence>
<name>A0AAW1CJY2_9HEMI</name>
<sequence length="387" mass="44230">MAHKFKFPPLKNDRLLRAARGEEVDKIPVWIMRQTGKYLPEYRQLFDEQDYYIISEVPSKVSEVTLQPIRRFDDLDAAIIFSDILVIVEALGMELEIKPDIGIVLPNPLLQPDDIKMLEYPVDIKAALGYLFDAISVTRLELEGKVPLIGFSGAPWTLMCYMIEGDRSKTMSKAKYWLYKYPTESEQLLKILTETVTDFLIEQGKAGAQFLQIFEYNAEYLDPECFSKFALPSIASICKNVKEKLKQENLDIPLAIYAKGAHYALEELAKTGYDIIGIDWTVDPILARQAVGPNITLQGNLDPCALYAKDSDLIELTNAMVNKFGKSRYIANLGHGIYPDVEPERVRTLLNFFKANLDWLVRKIRNTVNKKLANDGYKRHELFRDFA</sequence>
<dbReference type="EMBL" id="JAPXFL010000012">
    <property type="protein sequence ID" value="KAK9498380.1"/>
    <property type="molecule type" value="Genomic_DNA"/>
</dbReference>
<protein>
    <recommendedName>
        <fullName evidence="6">Uroporphyrinogen decarboxylase</fullName>
        <ecNumber evidence="5">4.1.1.37</ecNumber>
    </recommendedName>
</protein>
<comment type="catalytic activity">
    <reaction evidence="13">
        <text>uroporphyrinogen III + 4 H(+) = coproporphyrinogen III + 4 CO2</text>
        <dbReference type="Rhea" id="RHEA:19865"/>
        <dbReference type="ChEBI" id="CHEBI:15378"/>
        <dbReference type="ChEBI" id="CHEBI:16526"/>
        <dbReference type="ChEBI" id="CHEBI:57308"/>
        <dbReference type="ChEBI" id="CHEBI:57309"/>
        <dbReference type="EC" id="4.1.1.37"/>
    </reaction>
    <physiologicalReaction direction="left-to-right" evidence="13">
        <dbReference type="Rhea" id="RHEA:19866"/>
    </physiologicalReaction>
</comment>
<comment type="similarity">
    <text evidence="3">Belongs to the uroporphyrinogen decarboxylase family.</text>
</comment>
<evidence type="ECO:0000256" key="8">
    <source>
        <dbReference type="ARBA" id="ARBA00022793"/>
    </source>
</evidence>
<evidence type="ECO:0000256" key="7">
    <source>
        <dbReference type="ARBA" id="ARBA00022490"/>
    </source>
</evidence>
<keyword evidence="10" id="KW-0627">Porphyrin biosynthesis</keyword>
<dbReference type="PANTHER" id="PTHR21091">
    <property type="entry name" value="METHYLTETRAHYDROFOLATE:HOMOCYSTEINE METHYLTRANSFERASE RELATED"/>
    <property type="match status" value="1"/>
</dbReference>
<evidence type="ECO:0000256" key="13">
    <source>
        <dbReference type="ARBA" id="ARBA00048411"/>
    </source>
</evidence>
<comment type="catalytic activity">
    <reaction evidence="12">
        <text>uroporphyrinogen I + 4 H(+) = coproporphyrinogen I + 4 CO2</text>
        <dbReference type="Rhea" id="RHEA:31239"/>
        <dbReference type="ChEBI" id="CHEBI:15378"/>
        <dbReference type="ChEBI" id="CHEBI:16526"/>
        <dbReference type="ChEBI" id="CHEBI:62626"/>
        <dbReference type="ChEBI" id="CHEBI:62631"/>
    </reaction>
    <physiologicalReaction direction="left-to-right" evidence="12">
        <dbReference type="Rhea" id="RHEA:31240"/>
    </physiologicalReaction>
</comment>
<keyword evidence="16" id="KW-1185">Reference proteome</keyword>
<dbReference type="Gene3D" id="3.20.20.210">
    <property type="match status" value="1"/>
</dbReference>
<dbReference type="EC" id="4.1.1.37" evidence="5"/>
<dbReference type="Pfam" id="PF01208">
    <property type="entry name" value="URO-D"/>
    <property type="match status" value="1"/>
</dbReference>
<comment type="caution">
    <text evidence="15">The sequence shown here is derived from an EMBL/GenBank/DDBJ whole genome shotgun (WGS) entry which is preliminary data.</text>
</comment>
<comment type="pathway">
    <text evidence="2">Porphyrin-containing compound metabolism; protoporphyrin-IX biosynthesis; coproporphyrinogen-III from 5-aminolevulinate: step 4/4.</text>
</comment>
<dbReference type="GO" id="GO:0005829">
    <property type="term" value="C:cytosol"/>
    <property type="evidence" value="ECO:0007669"/>
    <property type="project" value="UniProtKB-SubCell"/>
</dbReference>
<evidence type="ECO:0000256" key="5">
    <source>
        <dbReference type="ARBA" id="ARBA00012288"/>
    </source>
</evidence>
<dbReference type="GO" id="GO:0004853">
    <property type="term" value="F:uroporphyrinogen decarboxylase activity"/>
    <property type="evidence" value="ECO:0007669"/>
    <property type="project" value="UniProtKB-EC"/>
</dbReference>
<dbReference type="SUPFAM" id="SSF51726">
    <property type="entry name" value="UROD/MetE-like"/>
    <property type="match status" value="1"/>
</dbReference>
<reference evidence="15 16" key="1">
    <citation type="submission" date="2022-12" db="EMBL/GenBank/DDBJ databases">
        <title>Chromosome-level genome assembly of true bugs.</title>
        <authorList>
            <person name="Ma L."/>
            <person name="Li H."/>
        </authorList>
    </citation>
    <scope>NUCLEOTIDE SEQUENCE [LARGE SCALE GENOMIC DNA]</scope>
    <source>
        <strain evidence="15">Lab_2022b</strain>
    </source>
</reference>
<dbReference type="PROSITE" id="PS00907">
    <property type="entry name" value="UROD_2"/>
    <property type="match status" value="1"/>
</dbReference>
<dbReference type="InterPro" id="IPR038071">
    <property type="entry name" value="UROD/MetE-like_sf"/>
</dbReference>
<feature type="domain" description="Uroporphyrinogen decarboxylase (URO-D)" evidence="14">
    <location>
        <begin position="149"/>
        <end position="165"/>
    </location>
</feature>